<protein>
    <submittedName>
        <fullName evidence="4">Vegetative incompatibility protein HET-E-1</fullName>
    </submittedName>
</protein>
<name>A0A9P5EMQ8_COLSI</name>
<dbReference type="InterPro" id="IPR056884">
    <property type="entry name" value="NPHP3-like_N"/>
</dbReference>
<dbReference type="Proteomes" id="UP000711996">
    <property type="component" value="Unassembled WGS sequence"/>
</dbReference>
<dbReference type="Pfam" id="PF24883">
    <property type="entry name" value="NPHP3_N"/>
    <property type="match status" value="1"/>
</dbReference>
<evidence type="ECO:0000256" key="2">
    <source>
        <dbReference type="SAM" id="MobiDB-lite"/>
    </source>
</evidence>
<comment type="caution">
    <text evidence="4">The sequence shown here is derived from an EMBL/GenBank/DDBJ whole genome shotgun (WGS) entry which is preliminary data.</text>
</comment>
<proteinExistence type="predicted"/>
<dbReference type="AlphaFoldDB" id="A0A9P5EMQ8"/>
<dbReference type="Gene3D" id="3.40.50.300">
    <property type="entry name" value="P-loop containing nucleotide triphosphate hydrolases"/>
    <property type="match status" value="1"/>
</dbReference>
<dbReference type="PANTHER" id="PTHR10039">
    <property type="entry name" value="AMELOGENIN"/>
    <property type="match status" value="1"/>
</dbReference>
<dbReference type="EMBL" id="QPMT01000033">
    <property type="protein sequence ID" value="KAF4854569.1"/>
    <property type="molecule type" value="Genomic_DNA"/>
</dbReference>
<feature type="domain" description="NACHT" evidence="3">
    <location>
        <begin position="80"/>
        <end position="226"/>
    </location>
</feature>
<dbReference type="InterPro" id="IPR027417">
    <property type="entry name" value="P-loop_NTPase"/>
</dbReference>
<evidence type="ECO:0000313" key="4">
    <source>
        <dbReference type="EMBL" id="KAF4854569.1"/>
    </source>
</evidence>
<feature type="compositionally biased region" description="Polar residues" evidence="2">
    <location>
        <begin position="1"/>
        <end position="20"/>
    </location>
</feature>
<organism evidence="4 5">
    <name type="scientific">Colletotrichum siamense</name>
    <name type="common">Anthracnose fungus</name>
    <dbReference type="NCBI Taxonomy" id="690259"/>
    <lineage>
        <taxon>Eukaryota</taxon>
        <taxon>Fungi</taxon>
        <taxon>Dikarya</taxon>
        <taxon>Ascomycota</taxon>
        <taxon>Pezizomycotina</taxon>
        <taxon>Sordariomycetes</taxon>
        <taxon>Hypocreomycetidae</taxon>
        <taxon>Glomerellales</taxon>
        <taxon>Glomerellaceae</taxon>
        <taxon>Colletotrichum</taxon>
        <taxon>Colletotrichum gloeosporioides species complex</taxon>
    </lineage>
</organism>
<evidence type="ECO:0000313" key="5">
    <source>
        <dbReference type="Proteomes" id="UP000711996"/>
    </source>
</evidence>
<dbReference type="InterPro" id="IPR007111">
    <property type="entry name" value="NACHT_NTPase"/>
</dbReference>
<dbReference type="PROSITE" id="PS50837">
    <property type="entry name" value="NACHT"/>
    <property type="match status" value="1"/>
</dbReference>
<evidence type="ECO:0000256" key="1">
    <source>
        <dbReference type="ARBA" id="ARBA00022737"/>
    </source>
</evidence>
<accession>A0A9P5EMQ8</accession>
<feature type="region of interest" description="Disordered" evidence="2">
    <location>
        <begin position="1"/>
        <end position="32"/>
    </location>
</feature>
<keyword evidence="5" id="KW-1185">Reference proteome</keyword>
<reference evidence="4" key="1">
    <citation type="submission" date="2019-06" db="EMBL/GenBank/DDBJ databases">
        <authorList>
            <person name="Gan P."/>
            <person name="Shirasu K."/>
        </authorList>
    </citation>
    <scope>NUCLEOTIDE SEQUENCE [LARGE SCALE GENOMIC DNA]</scope>
    <source>
        <strain evidence="4">CAD2</strain>
    </source>
</reference>
<keyword evidence="1" id="KW-0677">Repeat</keyword>
<dbReference type="OrthoDB" id="626167at2759"/>
<sequence length="604" mass="68347">MSDPTANRGASVSHGSQRTTAPRARARSNPAEDSKCLKAFDTEINYALQKDRNDACVEGTGQWFFHHPVYEAFQRSKEPHLLLVTAEAGGGKSTIMRTLIDTLQTANEASLMSYFFFKDDDDSLRGYGDALSTVVYQLLSQDHTLVQHARGPHKEHGDAIKHRTEVMWQIISRIAAEAERDVYCIFDAVDECAGEGRERFLANLARLFGNSLPTPSRLKVVISSRPWEEENRLFTELLGSPRISHLVGENATVQSDIRTVIRLQVKEIAQEKQLDENTEALLLERLIRKNVRTRSFLAIRMAFEMLRSAVRMNREATEEVIDEIIAGVPQQLGDQFNNMLNHTPDKEHAWRLLCVILVARRTIKIPEFKVIYALTQRSCSNLGLAKSYDELDLTANDEEFKSMVRARCGLFITFGKNSVYLFHQTAREFLMTTEGMAVAPLFDRLAQNPGSLDANEVASWKGCISKEDANLVCATVCLDILNMDISRQRILEIFDSLNAGNDMFQDIQDFVSPRPFFMYAAFNWHEHIILSGDGASETLLDDKYCAVLDIGKPKFWAWFLPLNEYINTSTVHPKAVISSVWAPDEKKHRKPKVLIGRLKAVTNL</sequence>
<gene>
    <name evidence="4" type="ORF">CGCSCA2_v009562</name>
</gene>
<evidence type="ECO:0000259" key="3">
    <source>
        <dbReference type="PROSITE" id="PS50837"/>
    </source>
</evidence>